<dbReference type="PANTHER" id="PTHR36191">
    <property type="entry name" value="ENDO/EXONUCLEASE/PHOSPHATASE DOMAIN-CONTAINING PROTEIN-RELATED"/>
    <property type="match status" value="1"/>
</dbReference>
<dbReference type="EMBL" id="CALNXI010002081">
    <property type="protein sequence ID" value="CAH3182707.1"/>
    <property type="molecule type" value="Genomic_DNA"/>
</dbReference>
<gene>
    <name evidence="7" type="ORF">PEVE_00014365</name>
</gene>
<comment type="caution">
    <text evidence="4">Lacks conserved residue(s) required for the propagation of feature annotation.</text>
</comment>
<dbReference type="PANTHER" id="PTHR36191:SF4">
    <property type="entry name" value="VWFD DOMAIN-CONTAINING PROTEIN"/>
    <property type="match status" value="1"/>
</dbReference>
<keyword evidence="8" id="KW-1185">Reference proteome</keyword>
<dbReference type="InterPro" id="IPR001881">
    <property type="entry name" value="EGF-like_Ca-bd_dom"/>
</dbReference>
<feature type="compositionally biased region" description="Acidic residues" evidence="5">
    <location>
        <begin position="272"/>
        <end position="290"/>
    </location>
</feature>
<dbReference type="Pfam" id="PF23283">
    <property type="entry name" value="D8C_UMOD"/>
    <property type="match status" value="4"/>
</dbReference>
<evidence type="ECO:0000256" key="5">
    <source>
        <dbReference type="SAM" id="MobiDB-lite"/>
    </source>
</evidence>
<dbReference type="SUPFAM" id="SSF57196">
    <property type="entry name" value="EGF/Laminin"/>
    <property type="match status" value="3"/>
</dbReference>
<dbReference type="PROSITE" id="PS01187">
    <property type="entry name" value="EGF_CA"/>
    <property type="match status" value="1"/>
</dbReference>
<dbReference type="Pfam" id="PF12947">
    <property type="entry name" value="EGF_3"/>
    <property type="match status" value="3"/>
</dbReference>
<dbReference type="PROSITE" id="PS50026">
    <property type="entry name" value="EGF_3"/>
    <property type="match status" value="3"/>
</dbReference>
<evidence type="ECO:0000256" key="1">
    <source>
        <dbReference type="ARBA" id="ARBA00022536"/>
    </source>
</evidence>
<accession>A0ABN8RTN7</accession>
<name>A0ABN8RTN7_9CNID</name>
<feature type="domain" description="EGF-like" evidence="6">
    <location>
        <begin position="621"/>
        <end position="661"/>
    </location>
</feature>
<evidence type="ECO:0000256" key="2">
    <source>
        <dbReference type="ARBA" id="ARBA00022729"/>
    </source>
</evidence>
<protein>
    <recommendedName>
        <fullName evidence="6">EGF-like domain-containing protein</fullName>
    </recommendedName>
</protein>
<dbReference type="Gene3D" id="2.10.25.10">
    <property type="entry name" value="Laminin"/>
    <property type="match status" value="3"/>
</dbReference>
<evidence type="ECO:0000313" key="8">
    <source>
        <dbReference type="Proteomes" id="UP001159427"/>
    </source>
</evidence>
<reference evidence="7 8" key="1">
    <citation type="submission" date="2022-05" db="EMBL/GenBank/DDBJ databases">
        <authorList>
            <consortium name="Genoscope - CEA"/>
            <person name="William W."/>
        </authorList>
    </citation>
    <scope>NUCLEOTIDE SEQUENCE [LARGE SCALE GENOMIC DNA]</scope>
</reference>
<dbReference type="PROSITE" id="PS00022">
    <property type="entry name" value="EGF_1"/>
    <property type="match status" value="1"/>
</dbReference>
<dbReference type="Proteomes" id="UP001159427">
    <property type="component" value="Unassembled WGS sequence"/>
</dbReference>
<dbReference type="PROSITE" id="PS00010">
    <property type="entry name" value="ASX_HYDROXYL"/>
    <property type="match status" value="3"/>
</dbReference>
<feature type="region of interest" description="Disordered" evidence="5">
    <location>
        <begin position="270"/>
        <end position="294"/>
    </location>
</feature>
<dbReference type="InterPro" id="IPR018097">
    <property type="entry name" value="EGF_Ca-bd_CS"/>
</dbReference>
<dbReference type="InterPro" id="IPR024731">
    <property type="entry name" value="NELL2-like_EGF"/>
</dbReference>
<dbReference type="InterPro" id="IPR000742">
    <property type="entry name" value="EGF"/>
</dbReference>
<keyword evidence="2" id="KW-0732">Signal</keyword>
<feature type="domain" description="EGF-like" evidence="6">
    <location>
        <begin position="295"/>
        <end position="335"/>
    </location>
</feature>
<keyword evidence="3" id="KW-1015">Disulfide bond</keyword>
<organism evidence="7 8">
    <name type="scientific">Porites evermanni</name>
    <dbReference type="NCBI Taxonomy" id="104178"/>
    <lineage>
        <taxon>Eukaryota</taxon>
        <taxon>Metazoa</taxon>
        <taxon>Cnidaria</taxon>
        <taxon>Anthozoa</taxon>
        <taxon>Hexacorallia</taxon>
        <taxon>Scleractinia</taxon>
        <taxon>Fungiina</taxon>
        <taxon>Poritidae</taxon>
        <taxon>Porites</taxon>
    </lineage>
</organism>
<keyword evidence="1 4" id="KW-0245">EGF-like domain</keyword>
<feature type="domain" description="EGF-like" evidence="6">
    <location>
        <begin position="662"/>
        <end position="702"/>
    </location>
</feature>
<evidence type="ECO:0000313" key="7">
    <source>
        <dbReference type="EMBL" id="CAH3182707.1"/>
    </source>
</evidence>
<proteinExistence type="predicted"/>
<dbReference type="SMART" id="SM00179">
    <property type="entry name" value="EGF_CA"/>
    <property type="match status" value="3"/>
</dbReference>
<feature type="non-terminal residue" evidence="7">
    <location>
        <position position="1"/>
    </location>
</feature>
<dbReference type="InterPro" id="IPR057774">
    <property type="entry name" value="D8C_UMOD/GP2/OIT3-like"/>
</dbReference>
<evidence type="ECO:0000256" key="3">
    <source>
        <dbReference type="ARBA" id="ARBA00023157"/>
    </source>
</evidence>
<dbReference type="CDD" id="cd00054">
    <property type="entry name" value="EGF_CA"/>
    <property type="match status" value="3"/>
</dbReference>
<dbReference type="SMART" id="SM00181">
    <property type="entry name" value="EGF"/>
    <property type="match status" value="4"/>
</dbReference>
<evidence type="ECO:0000259" key="6">
    <source>
        <dbReference type="PROSITE" id="PS50026"/>
    </source>
</evidence>
<sequence length="707" mass="76620">CTGYAQLSTADRHVSSYNISIALCDSGIVTQWYRFTGSAGTSMPESCPAEFQCTTHAPGWLNGIHPTVAEGEVTRTVCYHYNGSCCYWSSTIKPLGCGNNFTYLSVSLIYLHLISGVPTECNSYIDLDEPGRYWSNNSGSLICDSDDPKIANNLWYRFIGGAGRMMASYCIPKSSCSTHRSSWVNGDHPTSLYATVTTTVCMHWSSTCCERSYPVSITRCDGYYVYKLQRPTSCYERYCGVLDANDACFGTAGSDVCACNPGYSGNPCSDNSDNDNNDDSDDDDDDDDDDNKQNYVDECTVGTHDCHASASCTNTAGSFTCSCNPGYTGDGKTCSNENPACTGYAQLSTADRHVSSYNISIALCDSGIVTQWYRFTGSAGTSMPESCPAEFQCTTHAPGWLNGIHPTVAEGEVTRTVCYHYNGSCCYWSSTIKVLNCGGFYVYELKPTTGCSLRYCGTNVAPSTEPPPECLSQGYTILSEANRYWNNEDGGPYCDRDPGNIVSNQWYRFEGAAGVRMASYCIPQQSCNTNNAGWVNGAHPHVKYERAFRDVCIHSGESCCSLSYPTEIRNCSGFYVYKLQQPNGCAQRYCGVNDENDACVASPSSPTCGCLVGYTGIPCTDIDECLDTSHNCHLSANCTNNAGSFSCSCLTGYTGDGISCSDIDECTAENHDCHLNAVCSNIQGSFSCNCIQGYTGDGKQCAGMFLF</sequence>
<dbReference type="PROSITE" id="PS01186">
    <property type="entry name" value="EGF_2"/>
    <property type="match status" value="4"/>
</dbReference>
<comment type="caution">
    <text evidence="7">The sequence shown here is derived from an EMBL/GenBank/DDBJ whole genome shotgun (WGS) entry which is preliminary data.</text>
</comment>
<evidence type="ECO:0000256" key="4">
    <source>
        <dbReference type="PROSITE-ProRule" id="PRU00076"/>
    </source>
</evidence>
<dbReference type="InterPro" id="IPR000152">
    <property type="entry name" value="EGF-type_Asp/Asn_hydroxyl_site"/>
</dbReference>